<dbReference type="GO" id="GO:0002161">
    <property type="term" value="F:aminoacyl-tRNA deacylase activity"/>
    <property type="evidence" value="ECO:0007669"/>
    <property type="project" value="InterPro"/>
</dbReference>
<dbReference type="InterPro" id="IPR002314">
    <property type="entry name" value="aa-tRNA-synt_IIb"/>
</dbReference>
<dbReference type="NCBIfam" id="NF006625">
    <property type="entry name" value="PRK09194.1"/>
    <property type="match status" value="1"/>
</dbReference>
<evidence type="ECO:0000259" key="11">
    <source>
        <dbReference type="PROSITE" id="PS50862"/>
    </source>
</evidence>
<evidence type="ECO:0000256" key="4">
    <source>
        <dbReference type="ARBA" id="ARBA00022598"/>
    </source>
</evidence>
<dbReference type="InterPro" id="IPR006195">
    <property type="entry name" value="aa-tRNA-synth_II"/>
</dbReference>
<evidence type="ECO:0000256" key="7">
    <source>
        <dbReference type="ARBA" id="ARBA00022917"/>
    </source>
</evidence>
<protein>
    <recommendedName>
        <fullName evidence="10">Proline--tRNA ligase</fullName>
        <ecNumber evidence="10">6.1.1.15</ecNumber>
    </recommendedName>
    <alternativeName>
        <fullName evidence="10">Prolyl-tRNA synthetase</fullName>
        <shortName evidence="10">ProRS</shortName>
    </alternativeName>
</protein>
<proteinExistence type="inferred from homology"/>
<organism evidence="12 13">
    <name type="scientific">Megasphaera hutchinsoni</name>
    <dbReference type="NCBI Taxonomy" id="1588748"/>
    <lineage>
        <taxon>Bacteria</taxon>
        <taxon>Bacillati</taxon>
        <taxon>Bacillota</taxon>
        <taxon>Negativicutes</taxon>
        <taxon>Veillonellales</taxon>
        <taxon>Veillonellaceae</taxon>
        <taxon>Megasphaera</taxon>
    </lineage>
</organism>
<dbReference type="SUPFAM" id="SSF55826">
    <property type="entry name" value="YbaK/ProRS associated domain"/>
    <property type="match status" value="1"/>
</dbReference>
<dbReference type="InterPro" id="IPR002316">
    <property type="entry name" value="Pro-tRNA-ligase_IIa"/>
</dbReference>
<dbReference type="InterPro" id="IPR033730">
    <property type="entry name" value="ProRS_core_prok"/>
</dbReference>
<sequence length="597" mass="67232">MDKTAVFYVFIIGNPDIQGGFCMLASKLYCPTLRNDPVEADIVSHKYMLKAGMIRKNASGFYSFLPLARRSILKIEQIIREEMNKTGAQEIMMPIVQPAEIWQESGRWDVYGKEMFKLVDRHGKEHCLAPTHEELITTLVRNELRSYKQLPINLYQIQNKYRDEIRPRFGLMRSREFVMKDAYSFDMDEEGLALTYQDMYNAYSRIFTRCGLQYSIVLADSGQIGGKYSHEFMALAQSGEAEVVSCTHCEYAADIEQAEPKTLTMDVEPMVELSKFATPHCSTIEELVKVAAVPIEKTIKAVAFDIDGVLALCMVRGDHDVNDVAVQRIVGGNDVTTASAELLKQHGLVPGYMSPIGANKTDESFVILVDPTVMQIYNGVAGANEEGYHYRYVTPQRDFTDVRVETIRFMTEQDQCPLCNAPIQRAHGIEVGQVFQLGTKYSEALQATFLDKTGKAKPFVMGCYGIGVTRTLAASIEQYHDENGIIWPVAIAPYEGVILPLNMKDESMVTIAQNLYAQLMVDNDEFVLDDRNERAGVKFKDADLIGYPIQVIVGKDAVQQGNIEIKIRRTGEKYVVPINEAASQVQNKLKELRQLHQ</sequence>
<dbReference type="PROSITE" id="PS50862">
    <property type="entry name" value="AA_TRNA_LIGASE_II"/>
    <property type="match status" value="1"/>
</dbReference>
<dbReference type="InterPro" id="IPR004154">
    <property type="entry name" value="Anticodon-bd"/>
</dbReference>
<evidence type="ECO:0000313" key="13">
    <source>
        <dbReference type="Proteomes" id="UP000070160"/>
    </source>
</evidence>
<comment type="catalytic activity">
    <reaction evidence="9 10">
        <text>tRNA(Pro) + L-proline + ATP = L-prolyl-tRNA(Pro) + AMP + diphosphate</text>
        <dbReference type="Rhea" id="RHEA:14305"/>
        <dbReference type="Rhea" id="RHEA-COMP:9700"/>
        <dbReference type="Rhea" id="RHEA-COMP:9702"/>
        <dbReference type="ChEBI" id="CHEBI:30616"/>
        <dbReference type="ChEBI" id="CHEBI:33019"/>
        <dbReference type="ChEBI" id="CHEBI:60039"/>
        <dbReference type="ChEBI" id="CHEBI:78442"/>
        <dbReference type="ChEBI" id="CHEBI:78532"/>
        <dbReference type="ChEBI" id="CHEBI:456215"/>
        <dbReference type="EC" id="6.1.1.15"/>
    </reaction>
</comment>
<dbReference type="GO" id="GO:0004827">
    <property type="term" value="F:proline-tRNA ligase activity"/>
    <property type="evidence" value="ECO:0007669"/>
    <property type="project" value="UniProtKB-UniRule"/>
</dbReference>
<evidence type="ECO:0000256" key="10">
    <source>
        <dbReference type="HAMAP-Rule" id="MF_01569"/>
    </source>
</evidence>
<dbReference type="GO" id="GO:0140096">
    <property type="term" value="F:catalytic activity, acting on a protein"/>
    <property type="evidence" value="ECO:0007669"/>
    <property type="project" value="UniProtKB-ARBA"/>
</dbReference>
<dbReference type="InterPro" id="IPR044140">
    <property type="entry name" value="ProRS_anticodon_short"/>
</dbReference>
<dbReference type="InterPro" id="IPR045864">
    <property type="entry name" value="aa-tRNA-synth_II/BPL/LPL"/>
</dbReference>
<evidence type="ECO:0000256" key="9">
    <source>
        <dbReference type="ARBA" id="ARBA00047671"/>
    </source>
</evidence>
<dbReference type="PANTHER" id="PTHR42753">
    <property type="entry name" value="MITOCHONDRIAL RIBOSOME PROTEIN L39/PROLYL-TRNA LIGASE FAMILY MEMBER"/>
    <property type="match status" value="1"/>
</dbReference>
<comment type="subcellular location">
    <subcellularLocation>
        <location evidence="1 10">Cytoplasm</location>
    </subcellularLocation>
</comment>
<evidence type="ECO:0000313" key="12">
    <source>
        <dbReference type="EMBL" id="KXB90523.1"/>
    </source>
</evidence>
<dbReference type="GO" id="GO:0016740">
    <property type="term" value="F:transferase activity"/>
    <property type="evidence" value="ECO:0007669"/>
    <property type="project" value="UniProtKB-ARBA"/>
</dbReference>
<evidence type="ECO:0000256" key="3">
    <source>
        <dbReference type="ARBA" id="ARBA00022490"/>
    </source>
</evidence>
<dbReference type="InterPro" id="IPR023717">
    <property type="entry name" value="Pro-tRNA-Synthase_IIa_type1"/>
</dbReference>
<dbReference type="PANTHER" id="PTHR42753:SF2">
    <property type="entry name" value="PROLINE--TRNA LIGASE"/>
    <property type="match status" value="1"/>
</dbReference>
<dbReference type="PRINTS" id="PR01046">
    <property type="entry name" value="TRNASYNTHPRO"/>
</dbReference>
<comment type="caution">
    <text evidence="12">The sequence shown here is derived from an EMBL/GenBank/DDBJ whole genome shotgun (WGS) entry which is preliminary data.</text>
</comment>
<dbReference type="EC" id="6.1.1.15" evidence="10"/>
<dbReference type="GO" id="GO:0005829">
    <property type="term" value="C:cytosol"/>
    <property type="evidence" value="ECO:0007669"/>
    <property type="project" value="TreeGrafter"/>
</dbReference>
<dbReference type="GO" id="GO:0005524">
    <property type="term" value="F:ATP binding"/>
    <property type="evidence" value="ECO:0007669"/>
    <property type="project" value="UniProtKB-UniRule"/>
</dbReference>
<dbReference type="InterPro" id="IPR036621">
    <property type="entry name" value="Anticodon-bd_dom_sf"/>
</dbReference>
<keyword evidence="3 10" id="KW-0963">Cytoplasm</keyword>
<dbReference type="HAMAP" id="MF_01569">
    <property type="entry name" value="Pro_tRNA_synth_type1"/>
    <property type="match status" value="1"/>
</dbReference>
<feature type="domain" description="Aminoacyl-transfer RNA synthetases class-II family profile" evidence="11">
    <location>
        <begin position="74"/>
        <end position="488"/>
    </location>
</feature>
<dbReference type="NCBIfam" id="TIGR00409">
    <property type="entry name" value="proS_fam_II"/>
    <property type="match status" value="1"/>
</dbReference>
<dbReference type="AlphaFoldDB" id="A0A134CE68"/>
<dbReference type="Pfam" id="PF03129">
    <property type="entry name" value="HGTP_anticodon"/>
    <property type="match status" value="1"/>
</dbReference>
<keyword evidence="13" id="KW-1185">Reference proteome</keyword>
<keyword evidence="5 10" id="KW-0547">Nucleotide-binding</keyword>
<dbReference type="CDD" id="cd00779">
    <property type="entry name" value="ProRS_core_prok"/>
    <property type="match status" value="1"/>
</dbReference>
<accession>A0A134CE68</accession>
<keyword evidence="4 10" id="KW-0436">Ligase</keyword>
<evidence type="ECO:0000256" key="8">
    <source>
        <dbReference type="ARBA" id="ARBA00023146"/>
    </source>
</evidence>
<dbReference type="InterPro" id="IPR004500">
    <property type="entry name" value="Pro-tRNA-synth_IIa_bac-type"/>
</dbReference>
<comment type="function">
    <text evidence="10">Catalyzes the attachment of proline to tRNA(Pro) in a two-step reaction: proline is first activated by ATP to form Pro-AMP and then transferred to the acceptor end of tRNA(Pro). As ProRS can inadvertently accommodate and process non-cognate amino acids such as alanine and cysteine, to avoid such errors it has two additional distinct editing activities against alanine. One activity is designated as 'pretransfer' editing and involves the tRNA(Pro)-independent hydrolysis of activated Ala-AMP. The other activity is designated 'posttransfer' editing and involves deacylation of mischarged Ala-tRNA(Pro). The misacylated Cys-tRNA(Pro) is not edited by ProRS.</text>
</comment>
<comment type="domain">
    <text evidence="10">Consists of three domains: the N-terminal catalytic domain, the editing domain and the C-terminal anticodon-binding domain.</text>
</comment>
<evidence type="ECO:0000256" key="1">
    <source>
        <dbReference type="ARBA" id="ARBA00004496"/>
    </source>
</evidence>
<dbReference type="GO" id="GO:0006433">
    <property type="term" value="P:prolyl-tRNA aminoacylation"/>
    <property type="evidence" value="ECO:0007669"/>
    <property type="project" value="UniProtKB-UniRule"/>
</dbReference>
<dbReference type="InterPro" id="IPR007214">
    <property type="entry name" value="YbaK/aa-tRNA-synth-assoc-dom"/>
</dbReference>
<keyword evidence="6 10" id="KW-0067">ATP-binding</keyword>
<dbReference type="InterPro" id="IPR036754">
    <property type="entry name" value="YbaK/aa-tRNA-synt-asso_dom_sf"/>
</dbReference>
<keyword evidence="8 10" id="KW-0030">Aminoacyl-tRNA synthetase</keyword>
<dbReference type="SUPFAM" id="SSF52954">
    <property type="entry name" value="Class II aaRS ABD-related"/>
    <property type="match status" value="1"/>
</dbReference>
<evidence type="ECO:0000256" key="5">
    <source>
        <dbReference type="ARBA" id="ARBA00022741"/>
    </source>
</evidence>
<evidence type="ECO:0000256" key="2">
    <source>
        <dbReference type="ARBA" id="ARBA00011738"/>
    </source>
</evidence>
<dbReference type="Pfam" id="PF04073">
    <property type="entry name" value="tRNA_edit"/>
    <property type="match status" value="1"/>
</dbReference>
<keyword evidence="7 10" id="KW-0648">Protein biosynthesis</keyword>
<dbReference type="CDD" id="cd00861">
    <property type="entry name" value="ProRS_anticodon_short"/>
    <property type="match status" value="1"/>
</dbReference>
<reference evidence="13" key="1">
    <citation type="submission" date="2016-01" db="EMBL/GenBank/DDBJ databases">
        <authorList>
            <person name="Mitreva M."/>
            <person name="Pepin K.H."/>
            <person name="Mihindukulasuriya K.A."/>
            <person name="Fulton R."/>
            <person name="Fronick C."/>
            <person name="O'Laughlin M."/>
            <person name="Miner T."/>
            <person name="Herter B."/>
            <person name="Rosa B.A."/>
            <person name="Cordes M."/>
            <person name="Tomlinson C."/>
            <person name="Wollam A."/>
            <person name="Palsikar V.B."/>
            <person name="Mardis E.R."/>
            <person name="Wilson R.K."/>
        </authorList>
    </citation>
    <scope>NUCLEOTIDE SEQUENCE [LARGE SCALE GENOMIC DNA]</scope>
    <source>
        <strain evidence="13">KA00182</strain>
    </source>
</reference>
<dbReference type="SUPFAM" id="SSF55681">
    <property type="entry name" value="Class II aaRS and biotin synthetases"/>
    <property type="match status" value="1"/>
</dbReference>
<name>A0A134CE68_9FIRM</name>
<dbReference type="CDD" id="cd04334">
    <property type="entry name" value="ProRS-INS"/>
    <property type="match status" value="1"/>
</dbReference>
<dbReference type="Pfam" id="PF00587">
    <property type="entry name" value="tRNA-synt_2b"/>
    <property type="match status" value="1"/>
</dbReference>
<gene>
    <name evidence="10" type="primary">proS</name>
    <name evidence="12" type="ORF">HMPREF3182_01278</name>
</gene>
<dbReference type="Gene3D" id="3.40.50.800">
    <property type="entry name" value="Anticodon-binding domain"/>
    <property type="match status" value="1"/>
</dbReference>
<dbReference type="PATRIC" id="fig|1588748.3.peg.1235"/>
<dbReference type="EMBL" id="LSDT01000046">
    <property type="protein sequence ID" value="KXB90523.1"/>
    <property type="molecule type" value="Genomic_DNA"/>
</dbReference>
<dbReference type="Gene3D" id="3.30.930.10">
    <property type="entry name" value="Bira Bifunctional Protein, Domain 2"/>
    <property type="match status" value="2"/>
</dbReference>
<dbReference type="InterPro" id="IPR050062">
    <property type="entry name" value="Pro-tRNA_synthetase"/>
</dbReference>
<dbReference type="Proteomes" id="UP000070160">
    <property type="component" value="Unassembled WGS sequence"/>
</dbReference>
<dbReference type="FunFam" id="3.30.930.10:FF:000066">
    <property type="entry name" value="Proline--tRNA ligase"/>
    <property type="match status" value="1"/>
</dbReference>
<comment type="subunit">
    <text evidence="2 10">Homodimer.</text>
</comment>
<comment type="similarity">
    <text evidence="10">Belongs to the class-II aminoacyl-tRNA synthetase family. ProS type 1 subfamily.</text>
</comment>
<evidence type="ECO:0000256" key="6">
    <source>
        <dbReference type="ARBA" id="ARBA00022840"/>
    </source>
</evidence>
<dbReference type="STRING" id="1588748.HMPREF3182_01278"/>